<dbReference type="AlphaFoldDB" id="A0A0H3HYP6"/>
<sequence>MNDLMKKFTEIENSFNEETRDFIDSVRSNGITWPKYELQELTLNQYYYRIRSLLVEYKPDLIYLLCSNDTESRRISLKLIKDGFFDFSSSDLIFEKLIYISMIGNDEEKKLARNIIISRGGISTKNELIKNIIYDFYANKLDYYLYKDIGEFLYVTENESLLDTHIKLGMKSQDEDIIELANDLRVKLQQPK</sequence>
<name>A0A0H3HYP6_PECPM</name>
<proteinExistence type="predicted"/>
<reference evidence="1 3" key="1">
    <citation type="journal article" date="2012" name="J. Bacteriol.">
        <title>Genome sequence of Pectobacterium sp. strain SCC3193.</title>
        <authorList>
            <person name="Koskinen J.P."/>
            <person name="Laine P."/>
            <person name="Niemi O."/>
            <person name="Nykyri J."/>
            <person name="Harjunpaa H."/>
            <person name="Auvinen P."/>
            <person name="Paulin L."/>
            <person name="Pirhonen M."/>
            <person name="Palva T."/>
            <person name="Holm L."/>
        </authorList>
    </citation>
    <scope>NUCLEOTIDE SEQUENCE [LARGE SCALE GENOMIC DNA]</scope>
    <source>
        <strain evidence="1 3">SCC3193</strain>
    </source>
</reference>
<dbReference type="RefSeq" id="WP_014698548.1">
    <property type="nucleotide sequence ID" value="NC_017845.1"/>
</dbReference>
<dbReference type="Proteomes" id="UP001194579">
    <property type="component" value="Unassembled WGS sequence"/>
</dbReference>
<reference evidence="4" key="3">
    <citation type="submission" date="2023-07" db="EMBL/GenBank/DDBJ databases">
        <title>Identification of Pectobacterium versatile causing blackleg of potato from New York State with a whole genome sequencing approach.</title>
        <authorList>
            <person name="Ma X."/>
            <person name="Swingle B."/>
        </authorList>
    </citation>
    <scope>NUCLEOTIDE SEQUENCE [LARGE SCALE GENOMIC DNA]</scope>
    <source>
        <strain evidence="4">NY1588A</strain>
    </source>
</reference>
<reference evidence="1" key="2">
    <citation type="submission" date="2012-03" db="EMBL/GenBank/DDBJ databases">
        <authorList>
            <person name="Koskinen P."/>
            <person name="Laine P."/>
            <person name="Niemi O."/>
            <person name="Nykyri J."/>
            <person name="Harjunpaa H."/>
            <person name="Auvinen P."/>
            <person name="Paulin L."/>
            <person name="Pirhonen M."/>
            <person name="Palva T."/>
            <person name="Holm L."/>
        </authorList>
    </citation>
    <scope>NUCLEOTIDE SEQUENCE</scope>
    <source>
        <strain evidence="1">SCC3193</strain>
    </source>
</reference>
<reference evidence="2" key="4">
    <citation type="submission" date="2024-05" db="EMBL/GenBank/DDBJ databases">
        <title>Identification of Pectobacterium versatile causing blackleg of potato from New York State with a whole genome sequencing approach.</title>
        <authorList>
            <person name="Ma X."/>
            <person name="Swingle B."/>
        </authorList>
    </citation>
    <scope>NUCLEOTIDE SEQUENCE</scope>
    <source>
        <strain evidence="2">NY1588A</strain>
    </source>
</reference>
<dbReference type="Proteomes" id="UP000008044">
    <property type="component" value="Chromosome"/>
</dbReference>
<evidence type="ECO:0000313" key="1">
    <source>
        <dbReference type="EMBL" id="AFI88499.1"/>
    </source>
</evidence>
<accession>A0A0H3HYP6</accession>
<protein>
    <submittedName>
        <fullName evidence="1">Uncharacterized protein</fullName>
    </submittedName>
</protein>
<dbReference type="HOGENOM" id="CLU_1634195_0_0_6"/>
<keyword evidence="4" id="KW-1185">Reference proteome</keyword>
<evidence type="ECO:0000313" key="4">
    <source>
        <dbReference type="Proteomes" id="UP001194579"/>
    </source>
</evidence>
<gene>
    <name evidence="1" type="ordered locus">W5S_0372</name>
    <name evidence="2" type="ORF">F6Q06_23630</name>
</gene>
<evidence type="ECO:0000313" key="2">
    <source>
        <dbReference type="EMBL" id="MBI0557433.1"/>
    </source>
</evidence>
<organism evidence="1 3">
    <name type="scientific">Pectobacterium parmentieri</name>
    <dbReference type="NCBI Taxonomy" id="1905730"/>
    <lineage>
        <taxon>Bacteria</taxon>
        <taxon>Pseudomonadati</taxon>
        <taxon>Pseudomonadota</taxon>
        <taxon>Gammaproteobacteria</taxon>
        <taxon>Enterobacterales</taxon>
        <taxon>Pectobacteriaceae</taxon>
        <taxon>Pectobacterium</taxon>
    </lineage>
</organism>
<evidence type="ECO:0000313" key="3">
    <source>
        <dbReference type="Proteomes" id="UP000008044"/>
    </source>
</evidence>
<dbReference type="KEGG" id="pec:W5S_0372"/>
<dbReference type="EMBL" id="CP003415">
    <property type="protein sequence ID" value="AFI88499.1"/>
    <property type="molecule type" value="Genomic_DNA"/>
</dbReference>
<dbReference type="EMBL" id="WABS01000103">
    <property type="protein sequence ID" value="MBI0557433.1"/>
    <property type="molecule type" value="Genomic_DNA"/>
</dbReference>